<dbReference type="KEGG" id="rev:HUE57_11815"/>
<reference evidence="1 2" key="1">
    <citation type="submission" date="2020-05" db="EMBL/GenBank/DDBJ databases">
        <title>Horizontal transmission and recombination maintain forever young bacterial symbiont genomes.</title>
        <authorList>
            <person name="Russell S.L."/>
            <person name="Pepper-Tunick E."/>
            <person name="Svedberg J."/>
            <person name="Byrne A."/>
            <person name="Ruelas Castillo J."/>
            <person name="Vollmers C."/>
            <person name="Beinart R.A."/>
            <person name="Corbett-Detig R."/>
        </authorList>
    </citation>
    <scope>NUCLEOTIDE SEQUENCE [LARGE SCALE GENOMIC DNA]</scope>
    <source>
        <strain evidence="1">Santa_Monica_outfall</strain>
    </source>
</reference>
<proteinExistence type="predicted"/>
<evidence type="ECO:0000313" key="1">
    <source>
        <dbReference type="EMBL" id="QKQ26886.1"/>
    </source>
</evidence>
<dbReference type="EMBL" id="CP054491">
    <property type="protein sequence ID" value="QKQ26886.1"/>
    <property type="molecule type" value="Genomic_DNA"/>
</dbReference>
<protein>
    <submittedName>
        <fullName evidence="1">Uncharacterized protein</fullName>
    </submittedName>
</protein>
<organism evidence="1 2">
    <name type="scientific">Candidatus Reidiella endopervernicosa</name>
    <dbReference type="NCBI Taxonomy" id="2738883"/>
    <lineage>
        <taxon>Bacteria</taxon>
        <taxon>Pseudomonadati</taxon>
        <taxon>Pseudomonadota</taxon>
        <taxon>Gammaproteobacteria</taxon>
        <taxon>Candidatus Reidiella</taxon>
    </lineage>
</organism>
<accession>A0A6N0HXI2</accession>
<dbReference type="AlphaFoldDB" id="A0A6N0HXI2"/>
<dbReference type="Proteomes" id="UP000509658">
    <property type="component" value="Chromosome"/>
</dbReference>
<evidence type="ECO:0000313" key="2">
    <source>
        <dbReference type="Proteomes" id="UP000509658"/>
    </source>
</evidence>
<dbReference type="RefSeq" id="WP_174673248.1">
    <property type="nucleotide sequence ID" value="NZ_CP054491.1"/>
</dbReference>
<name>A0A6N0HXI2_9GAMM</name>
<gene>
    <name evidence="1" type="ORF">HUE57_11815</name>
</gene>
<keyword evidence="2" id="KW-1185">Reference proteome</keyword>
<sequence length="181" mass="19651">MLSVMGYNLIDLSSVALGINAGRYTCDQLPVIVLPTAPDDTQMTFVGGEQLHGSAAGATGNLTINPLRKSNSSNLDRLLVFYHPEQKQDLDELTATVSERIDTASAQVFIETLVVEISSEDSKELGVEWQSANIGNHTLLTLGQMEIKDGDSVSYESNTRMDEAGDFTFNPGSVYSLNCER</sequence>